<keyword evidence="3 4" id="KW-0067">ATP-binding</keyword>
<dbReference type="PANTHER" id="PTHR43585:SF2">
    <property type="entry name" value="ATP-GRASP ENZYME FSQD"/>
    <property type="match status" value="1"/>
</dbReference>
<evidence type="ECO:0000256" key="1">
    <source>
        <dbReference type="ARBA" id="ARBA00022598"/>
    </source>
</evidence>
<evidence type="ECO:0000259" key="5">
    <source>
        <dbReference type="PROSITE" id="PS50975"/>
    </source>
</evidence>
<reference evidence="6" key="1">
    <citation type="submission" date="2020-05" db="EMBL/GenBank/DDBJ databases">
        <title>Phylogenomic resolution of chytrid fungi.</title>
        <authorList>
            <person name="Stajich J.E."/>
            <person name="Amses K."/>
            <person name="Simmons R."/>
            <person name="Seto K."/>
            <person name="Myers J."/>
            <person name="Bonds A."/>
            <person name="Quandt C.A."/>
            <person name="Barry K."/>
            <person name="Liu P."/>
            <person name="Grigoriev I."/>
            <person name="Longcore J.E."/>
            <person name="James T.Y."/>
        </authorList>
    </citation>
    <scope>NUCLEOTIDE SEQUENCE</scope>
    <source>
        <strain evidence="6">JEL0476</strain>
    </source>
</reference>
<sequence>MGNIAIPRILALLMDSYDTNRSLFDITDSEFKTIHIIHVNSDKLPQQIEKFDSMKKDEKSCIFHHTVDEILYEHYYNCIKDIQIQTPLTAIAISSRKESLVEISSRLRKDFNISMGTPLPTAVLFVDKYEMKKKVLAENIVTALMSEAVLEKGKDLIEKTGFPVVLKPIKDTGSKGVQIIQNNKDLELQLNEILSKSDQYILEQYIDGELYRVDGCVENRNLQFFAVFYENPTCYEYFVNRKPMSERLLKNPVTRNEIQQLINAIITAFNFSNGVFHLELLKNKSDGKFYFLEIAARPGGGAARKLMANYCVDFNVQMIRLDCALKVEPLSLPEDLHLGSVSIPTPNRNKNFVFDKVILPDQQHYTTLYEIDSPCSGQVMNEYDAVSAYFSSPDEDKVIHEINLYNVEMKIVKTDSGDSFCGSFDQQNVMNKGTLISKNGDSTFQGTFYNKSGNKKKGEWSFHNGIRYKGTFYENGNPKEGHLEHILTDSDDPSRKKSFRGVFKEENIFEFQEGTLFFGLDKFKGKFFNNYPSEGTLYSTTNNFKFIGEFQEVKINNKVKEDDLKKKIADKNFFAVIDNLSNIMCFKKGKLIFEDKEFEGTFYKNGNVKEGEIIFTNAANTSTENQELKYEGTFSKELNFHRQNGIVYFKNLDKFKGSFFPESNSIKKGILTKSNGEKLEGKWTSDGSFTAIKKY</sequence>
<organism evidence="6 7">
    <name type="scientific">Clydaea vesicula</name>
    <dbReference type="NCBI Taxonomy" id="447962"/>
    <lineage>
        <taxon>Eukaryota</taxon>
        <taxon>Fungi</taxon>
        <taxon>Fungi incertae sedis</taxon>
        <taxon>Chytridiomycota</taxon>
        <taxon>Chytridiomycota incertae sedis</taxon>
        <taxon>Chytridiomycetes</taxon>
        <taxon>Lobulomycetales</taxon>
        <taxon>Lobulomycetaceae</taxon>
        <taxon>Clydaea</taxon>
    </lineage>
</organism>
<evidence type="ECO:0000256" key="4">
    <source>
        <dbReference type="PROSITE-ProRule" id="PRU00409"/>
    </source>
</evidence>
<dbReference type="InterPro" id="IPR011761">
    <property type="entry name" value="ATP-grasp"/>
</dbReference>
<dbReference type="Proteomes" id="UP001211065">
    <property type="component" value="Unassembled WGS sequence"/>
</dbReference>
<keyword evidence="2 4" id="KW-0547">Nucleotide-binding</keyword>
<accession>A0AAD5TZ07</accession>
<dbReference type="AlphaFoldDB" id="A0AAD5TZ07"/>
<dbReference type="GO" id="GO:0016874">
    <property type="term" value="F:ligase activity"/>
    <property type="evidence" value="ECO:0007669"/>
    <property type="project" value="UniProtKB-KW"/>
</dbReference>
<evidence type="ECO:0000256" key="2">
    <source>
        <dbReference type="ARBA" id="ARBA00022741"/>
    </source>
</evidence>
<evidence type="ECO:0000313" key="6">
    <source>
        <dbReference type="EMBL" id="KAJ3216629.1"/>
    </source>
</evidence>
<dbReference type="GO" id="GO:0005524">
    <property type="term" value="F:ATP binding"/>
    <property type="evidence" value="ECO:0007669"/>
    <property type="project" value="UniProtKB-UniRule"/>
</dbReference>
<proteinExistence type="predicted"/>
<name>A0AAD5TZ07_9FUNG</name>
<dbReference type="SUPFAM" id="SSF56059">
    <property type="entry name" value="Glutathione synthetase ATP-binding domain-like"/>
    <property type="match status" value="1"/>
</dbReference>
<dbReference type="Gene3D" id="3.30.470.20">
    <property type="entry name" value="ATP-grasp fold, B domain"/>
    <property type="match status" value="1"/>
</dbReference>
<feature type="domain" description="ATP-grasp" evidence="5">
    <location>
        <begin position="109"/>
        <end position="323"/>
    </location>
</feature>
<protein>
    <recommendedName>
        <fullName evidence="5">ATP-grasp domain-containing protein</fullName>
    </recommendedName>
</protein>
<keyword evidence="7" id="KW-1185">Reference proteome</keyword>
<evidence type="ECO:0000313" key="7">
    <source>
        <dbReference type="Proteomes" id="UP001211065"/>
    </source>
</evidence>
<keyword evidence="1" id="KW-0436">Ligase</keyword>
<dbReference type="EMBL" id="JADGJW010000468">
    <property type="protein sequence ID" value="KAJ3216629.1"/>
    <property type="molecule type" value="Genomic_DNA"/>
</dbReference>
<dbReference type="PANTHER" id="PTHR43585">
    <property type="entry name" value="FUMIPYRROLE BIOSYNTHESIS PROTEIN C"/>
    <property type="match status" value="1"/>
</dbReference>
<dbReference type="PROSITE" id="PS50975">
    <property type="entry name" value="ATP_GRASP"/>
    <property type="match status" value="1"/>
</dbReference>
<comment type="caution">
    <text evidence="6">The sequence shown here is derived from an EMBL/GenBank/DDBJ whole genome shotgun (WGS) entry which is preliminary data.</text>
</comment>
<dbReference type="InterPro" id="IPR052032">
    <property type="entry name" value="ATP-dep_AA_Ligase"/>
</dbReference>
<dbReference type="Pfam" id="PF13535">
    <property type="entry name" value="ATP-grasp_4"/>
    <property type="match status" value="1"/>
</dbReference>
<dbReference type="GO" id="GO:0046872">
    <property type="term" value="F:metal ion binding"/>
    <property type="evidence" value="ECO:0007669"/>
    <property type="project" value="InterPro"/>
</dbReference>
<evidence type="ECO:0000256" key="3">
    <source>
        <dbReference type="ARBA" id="ARBA00022840"/>
    </source>
</evidence>
<gene>
    <name evidence="6" type="ORF">HK099_005791</name>
</gene>